<accession>A0ABP7RFU8</accession>
<evidence type="ECO:0000313" key="2">
    <source>
        <dbReference type="EMBL" id="GAA3996920.1"/>
    </source>
</evidence>
<gene>
    <name evidence="2" type="ORF">GCM10022247_16160</name>
</gene>
<proteinExistence type="predicted"/>
<dbReference type="EMBL" id="BAABAL010000005">
    <property type="protein sequence ID" value="GAA3996920.1"/>
    <property type="molecule type" value="Genomic_DNA"/>
</dbReference>
<feature type="compositionally biased region" description="Basic and acidic residues" evidence="1">
    <location>
        <begin position="24"/>
        <end position="43"/>
    </location>
</feature>
<keyword evidence="3" id="KW-1185">Reference proteome</keyword>
<protein>
    <submittedName>
        <fullName evidence="2">Uncharacterized protein</fullName>
    </submittedName>
</protein>
<comment type="caution">
    <text evidence="2">The sequence shown here is derived from an EMBL/GenBank/DDBJ whole genome shotgun (WGS) entry which is preliminary data.</text>
</comment>
<name>A0ABP7RFU8_9PSEU</name>
<organism evidence="2 3">
    <name type="scientific">Allokutzneria multivorans</name>
    <dbReference type="NCBI Taxonomy" id="1142134"/>
    <lineage>
        <taxon>Bacteria</taxon>
        <taxon>Bacillati</taxon>
        <taxon>Actinomycetota</taxon>
        <taxon>Actinomycetes</taxon>
        <taxon>Pseudonocardiales</taxon>
        <taxon>Pseudonocardiaceae</taxon>
        <taxon>Allokutzneria</taxon>
    </lineage>
</organism>
<evidence type="ECO:0000313" key="3">
    <source>
        <dbReference type="Proteomes" id="UP001501747"/>
    </source>
</evidence>
<reference evidence="3" key="1">
    <citation type="journal article" date="2019" name="Int. J. Syst. Evol. Microbiol.">
        <title>The Global Catalogue of Microorganisms (GCM) 10K type strain sequencing project: providing services to taxonomists for standard genome sequencing and annotation.</title>
        <authorList>
            <consortium name="The Broad Institute Genomics Platform"/>
            <consortium name="The Broad Institute Genome Sequencing Center for Infectious Disease"/>
            <person name="Wu L."/>
            <person name="Ma J."/>
        </authorList>
    </citation>
    <scope>NUCLEOTIDE SEQUENCE [LARGE SCALE GENOMIC DNA]</scope>
    <source>
        <strain evidence="3">JCM 17342</strain>
    </source>
</reference>
<sequence>MPERGKARARRQSDIAGADNGDTTGEHDTTPEAAREERTEERTTALASWHRARTHRQPANSAQLGVTER</sequence>
<dbReference type="Proteomes" id="UP001501747">
    <property type="component" value="Unassembled WGS sequence"/>
</dbReference>
<feature type="compositionally biased region" description="Polar residues" evidence="1">
    <location>
        <begin position="57"/>
        <end position="69"/>
    </location>
</feature>
<evidence type="ECO:0000256" key="1">
    <source>
        <dbReference type="SAM" id="MobiDB-lite"/>
    </source>
</evidence>
<feature type="region of interest" description="Disordered" evidence="1">
    <location>
        <begin position="1"/>
        <end position="69"/>
    </location>
</feature>